<dbReference type="InterPro" id="IPR057687">
    <property type="entry name" value="DUF7927"/>
</dbReference>
<evidence type="ECO:0000259" key="2">
    <source>
        <dbReference type="Pfam" id="PF25549"/>
    </source>
</evidence>
<organism evidence="4 5">
    <name type="scientific">Gryllotalpicola daejeonensis</name>
    <dbReference type="NCBI Taxonomy" id="993087"/>
    <lineage>
        <taxon>Bacteria</taxon>
        <taxon>Bacillati</taxon>
        <taxon>Actinomycetota</taxon>
        <taxon>Actinomycetes</taxon>
        <taxon>Micrococcales</taxon>
        <taxon>Microbacteriaceae</taxon>
        <taxon>Gryllotalpicola</taxon>
    </lineage>
</organism>
<protein>
    <recommendedName>
        <fullName evidence="6">DUF11 domain-containing protein</fullName>
    </recommendedName>
</protein>
<evidence type="ECO:0000259" key="3">
    <source>
        <dbReference type="Pfam" id="PF25564"/>
    </source>
</evidence>
<feature type="domain" description="DUF7933" evidence="3">
    <location>
        <begin position="25"/>
        <end position="132"/>
    </location>
</feature>
<evidence type="ECO:0000313" key="4">
    <source>
        <dbReference type="EMBL" id="GAA4160645.1"/>
    </source>
</evidence>
<proteinExistence type="predicted"/>
<dbReference type="InterPro" id="IPR013783">
    <property type="entry name" value="Ig-like_fold"/>
</dbReference>
<keyword evidence="1" id="KW-1133">Transmembrane helix</keyword>
<feature type="domain" description="DUF7927" evidence="2">
    <location>
        <begin position="1034"/>
        <end position="1137"/>
    </location>
</feature>
<feature type="domain" description="DUF7927" evidence="2">
    <location>
        <begin position="782"/>
        <end position="902"/>
    </location>
</feature>
<dbReference type="Proteomes" id="UP001415169">
    <property type="component" value="Unassembled WGS sequence"/>
</dbReference>
<dbReference type="Pfam" id="PF25549">
    <property type="entry name" value="DUF7927"/>
    <property type="match status" value="8"/>
</dbReference>
<feature type="domain" description="DUF7927" evidence="2">
    <location>
        <begin position="527"/>
        <end position="644"/>
    </location>
</feature>
<sequence length="1213" mass="121378">MRNANGVGAGNDAAFDNIRVLDVTPQLDKSFSPAAVPTGGISTLTFTVTNTSELSSKSGWGFTDNLPAGLTLASSAVGGTCDATTAVTAGATSIAVTNGTLGQGEASCTITVQVTSATPGNYTNGPGNVTETGLNPPGDATVSFSAPSYTVAKTASTSVAHPGDKVTYTITVRNTGAWDYTTANPASFTDDLSGVLDDATYNGDASSGATVTGDTLSWTGAVAAGASQTITYSVTVKNPDDGDQALTNAVAPDGPGGTCDPAANCTTSTPVQSFTVTKTADTNEVTPGATVHYTVTVKNTGDVAYSADNPASFSDDLSAVTDDAAYNGDASNGATVTGNVLAWSGPLAVGATETITYSVTVDNPDNGDKHLDNSVVTPADSGGNCATGSDDPACVVNIPSGEYTVSKSASTTTTRAGDTVIYQIKVANTGERDYTASNPASFSDDLSGVLDDGKITTGPDNGATVTGSTLSWSGPLAIGETVTISYTVTVDNPDNGDNRLTNTVRPTGPGGQCLTGECTTTTPIRAFTVTKTATPAGDVHPGDTVTYKVTVTNTGAADFTNAVPASFTDDLTGVTDDAAITSGPDDGAVINGNTLSWSGPLATGSTVTITYTATINDPDAGDGDLKNTAVAGAGGSCAAEGECATNDPVQSFTIAKASSASGPVHPGDTVTYAVTVTNTGAAAYTAADPASFTDDLSKVLDDAMYVPGSASAGATVTGTQLSWSGPLAVGATQTITYQVKVAAAGSGDGTLTNEVAPVPGNGGDCTIAGECTTTNPVQAFNVTKTADATEVTPGEIVTYTVKVTNTGAAAYTATDPASFTDDLSKVTDDATYNGDATSGATVTGNTLSWSGPLAAGATVTITYSVTVNNPDTGDKRLDNTVVTPAGSGGDCPTGADNAECTSNVPSGSYSVDKTASTSHTELGGKVTYTVTVVNTGKVAYTAATPASFTDDLSNVLDDATYNKDATHGATVSGHTLTWSGPLAVGETVKITYSVTVDDPDKGNHRLVNTVIPTGNGGGCDTDGSCLTSTDVASYTVVKTVSTTGQVQPGETVHYAVTVTNTGQSAYTAASPASFKDNMSDVLDDATYNKDASHGATLSGTTLSWSGPLAVGQTIRITYSVTVDNPDTGNHRLLNTVDPTVAGGACLDAGDCATTTGITGPPPSPVVAVNTGGYTIAHAPTWTRFLWLGGAGAAALALSAVMVFWMRRKADGQE</sequence>
<dbReference type="EMBL" id="BAABBV010000001">
    <property type="protein sequence ID" value="GAA4160645.1"/>
    <property type="molecule type" value="Genomic_DNA"/>
</dbReference>
<feature type="transmembrane region" description="Helical" evidence="1">
    <location>
        <begin position="1184"/>
        <end position="1205"/>
    </location>
</feature>
<dbReference type="NCBIfam" id="TIGR01451">
    <property type="entry name" value="B_ant_repeat"/>
    <property type="match status" value="6"/>
</dbReference>
<feature type="domain" description="DUF7927" evidence="2">
    <location>
        <begin position="153"/>
        <end position="268"/>
    </location>
</feature>
<dbReference type="Pfam" id="PF25564">
    <property type="entry name" value="DUF7933"/>
    <property type="match status" value="1"/>
</dbReference>
<evidence type="ECO:0008006" key="6">
    <source>
        <dbReference type="Google" id="ProtNLM"/>
    </source>
</evidence>
<dbReference type="InterPro" id="IPR047589">
    <property type="entry name" value="DUF11_rpt"/>
</dbReference>
<evidence type="ECO:0000313" key="5">
    <source>
        <dbReference type="Proteomes" id="UP001415169"/>
    </source>
</evidence>
<gene>
    <name evidence="4" type="ORF">GCM10022286_16980</name>
</gene>
<feature type="domain" description="DUF7927" evidence="2">
    <location>
        <begin position="275"/>
        <end position="395"/>
    </location>
</feature>
<dbReference type="Gene3D" id="2.60.40.10">
    <property type="entry name" value="Immunoglobulins"/>
    <property type="match status" value="4"/>
</dbReference>
<reference evidence="4" key="2">
    <citation type="submission" date="2023-12" db="EMBL/GenBank/DDBJ databases">
        <authorList>
            <person name="Sun Q."/>
            <person name="Inoue M."/>
        </authorList>
    </citation>
    <scope>NUCLEOTIDE SEQUENCE</scope>
    <source>
        <strain evidence="4">JCM 17590</strain>
    </source>
</reference>
<dbReference type="InterPro" id="IPR057693">
    <property type="entry name" value="DUF7933"/>
</dbReference>
<keyword evidence="1" id="KW-0472">Membrane</keyword>
<accession>A0ABP7ZJT1</accession>
<feature type="domain" description="DUF7927" evidence="2">
    <location>
        <begin position="654"/>
        <end position="761"/>
    </location>
</feature>
<keyword evidence="1" id="KW-0812">Transmembrane</keyword>
<name>A0ABP7ZJT1_9MICO</name>
<evidence type="ECO:0000256" key="1">
    <source>
        <dbReference type="SAM" id="Phobius"/>
    </source>
</evidence>
<feature type="domain" description="DUF7927" evidence="2">
    <location>
        <begin position="404"/>
        <end position="515"/>
    </location>
</feature>
<dbReference type="PANTHER" id="PTHR34819">
    <property type="entry name" value="LARGE CYSTEINE-RICH PERIPLASMIC PROTEIN OMCB"/>
    <property type="match status" value="1"/>
</dbReference>
<comment type="caution">
    <text evidence="4">The sequence shown here is derived from an EMBL/GenBank/DDBJ whole genome shotgun (WGS) entry which is preliminary data.</text>
</comment>
<reference evidence="4" key="1">
    <citation type="journal article" date="2014" name="Int. J. Syst. Evol. Microbiol.">
        <title>Complete genome of a new Firmicutes species belonging to the dominant human colonic microbiota ('Ruminococcus bicirculans') reveals two chromosomes and a selective capacity to utilize plant glucans.</title>
        <authorList>
            <consortium name="NISC Comparative Sequencing Program"/>
            <person name="Wegmann U."/>
            <person name="Louis P."/>
            <person name="Goesmann A."/>
            <person name="Henrissat B."/>
            <person name="Duncan S.H."/>
            <person name="Flint H.J."/>
        </authorList>
    </citation>
    <scope>NUCLEOTIDE SEQUENCE</scope>
    <source>
        <strain evidence="4">JCM 17590</strain>
    </source>
</reference>
<dbReference type="InterPro" id="IPR051172">
    <property type="entry name" value="Chlamydia_OmcB"/>
</dbReference>
<dbReference type="PANTHER" id="PTHR34819:SF3">
    <property type="entry name" value="CELL SURFACE PROTEIN"/>
    <property type="match status" value="1"/>
</dbReference>
<keyword evidence="5" id="KW-1185">Reference proteome</keyword>
<feature type="domain" description="DUF7927" evidence="2">
    <location>
        <begin position="915"/>
        <end position="1015"/>
    </location>
</feature>